<comment type="caution">
    <text evidence="2">The sequence shown here is derived from an EMBL/GenBank/DDBJ whole genome shotgun (WGS) entry which is preliminary data.</text>
</comment>
<proteinExistence type="predicted"/>
<dbReference type="EMBL" id="BEGY01000001">
    <property type="protein sequence ID" value="GAX72661.1"/>
    <property type="molecule type" value="Genomic_DNA"/>
</dbReference>
<feature type="region of interest" description="Disordered" evidence="1">
    <location>
        <begin position="1"/>
        <end position="22"/>
    </location>
</feature>
<organism evidence="2 3">
    <name type="scientific">Chlamydomonas eustigma</name>
    <dbReference type="NCBI Taxonomy" id="1157962"/>
    <lineage>
        <taxon>Eukaryota</taxon>
        <taxon>Viridiplantae</taxon>
        <taxon>Chlorophyta</taxon>
        <taxon>core chlorophytes</taxon>
        <taxon>Chlorophyceae</taxon>
        <taxon>CS clade</taxon>
        <taxon>Chlamydomonadales</taxon>
        <taxon>Chlamydomonadaceae</taxon>
        <taxon>Chlamydomonas</taxon>
    </lineage>
</organism>
<dbReference type="AlphaFoldDB" id="A0A250WPE6"/>
<evidence type="ECO:0000256" key="1">
    <source>
        <dbReference type="SAM" id="MobiDB-lite"/>
    </source>
</evidence>
<name>A0A250WPE6_9CHLO</name>
<dbReference type="OrthoDB" id="528705at2759"/>
<feature type="compositionally biased region" description="Polar residues" evidence="1">
    <location>
        <begin position="1"/>
        <end position="12"/>
    </location>
</feature>
<gene>
    <name evidence="2" type="ORF">CEUSTIGMA_g117.t1</name>
</gene>
<sequence>MHSKSVESTADTSKPDESKVVGENGKFLELPRFVRDGTSKLSNFINGRNGEGKEWSSIRVSVDTNTHTSFADRLCGTNEATVTIVDEISKSLMGRSGINASRPRTATSRSLLSNDTRHDLIQPPYPDESLGPGSYDIELGSPSVGPVRPDSPTRTNVPSRDPLRNNASFISPVRPELFKINAAAAHLTSYLNANFKGLGNRAPEWYKSTDKRASVSDYRYGTRFSELRKQLPSVPSDYEATIGVGGLPNTVSSTVAAKPRAVPFMSKQPRFAVLPNLRHNDVRLGSYRNDEDPGGNGPGSYGPFLSIGAAKRPTYRLFNDGQPGSSTYGLSRKKLVPLYSAIRSVSGASTSFTATTRVQKFGPFDMFSDSTLTRRPL</sequence>
<protein>
    <submittedName>
        <fullName evidence="2">Uncharacterized protein</fullName>
    </submittedName>
</protein>
<feature type="region of interest" description="Disordered" evidence="1">
    <location>
        <begin position="96"/>
        <end position="167"/>
    </location>
</feature>
<keyword evidence="3" id="KW-1185">Reference proteome</keyword>
<evidence type="ECO:0000313" key="3">
    <source>
        <dbReference type="Proteomes" id="UP000232323"/>
    </source>
</evidence>
<evidence type="ECO:0000313" key="2">
    <source>
        <dbReference type="EMBL" id="GAX72661.1"/>
    </source>
</evidence>
<dbReference type="Proteomes" id="UP000232323">
    <property type="component" value="Unassembled WGS sequence"/>
</dbReference>
<accession>A0A250WPE6</accession>
<reference evidence="2 3" key="1">
    <citation type="submission" date="2017-08" db="EMBL/GenBank/DDBJ databases">
        <title>Acidophilic green algal genome provides insights into adaptation to an acidic environment.</title>
        <authorList>
            <person name="Hirooka S."/>
            <person name="Hirose Y."/>
            <person name="Kanesaki Y."/>
            <person name="Higuchi S."/>
            <person name="Fujiwara T."/>
            <person name="Onuma R."/>
            <person name="Era A."/>
            <person name="Ohbayashi R."/>
            <person name="Uzuka A."/>
            <person name="Nozaki H."/>
            <person name="Yoshikawa H."/>
            <person name="Miyagishima S.Y."/>
        </authorList>
    </citation>
    <scope>NUCLEOTIDE SEQUENCE [LARGE SCALE GENOMIC DNA]</scope>
    <source>
        <strain evidence="2 3">NIES-2499</strain>
    </source>
</reference>
<feature type="compositionally biased region" description="Polar residues" evidence="1">
    <location>
        <begin position="98"/>
        <end position="114"/>
    </location>
</feature>